<dbReference type="PANTHER" id="PTHR22930:SF261">
    <property type="entry name" value="NUCLEASE HARBI1-RELATED"/>
    <property type="match status" value="1"/>
</dbReference>
<dbReference type="GO" id="GO:0016787">
    <property type="term" value="F:hydrolase activity"/>
    <property type="evidence" value="ECO:0007669"/>
    <property type="project" value="UniProtKB-KW"/>
</dbReference>
<comment type="cofactor">
    <cofactor evidence="1">
        <name>a divalent metal cation</name>
        <dbReference type="ChEBI" id="CHEBI:60240"/>
    </cofactor>
</comment>
<dbReference type="Proteomes" id="UP000186698">
    <property type="component" value="Chromosome 6S"/>
</dbReference>
<keyword evidence="5" id="KW-0479">Metal-binding</keyword>
<keyword evidence="7" id="KW-0539">Nucleus</keyword>
<evidence type="ECO:0000256" key="6">
    <source>
        <dbReference type="ARBA" id="ARBA00022801"/>
    </source>
</evidence>
<comment type="subcellular location">
    <subcellularLocation>
        <location evidence="2">Nucleus</location>
    </subcellularLocation>
</comment>
<dbReference type="RefSeq" id="XP_041423516.1">
    <property type="nucleotide sequence ID" value="XM_041567582.1"/>
</dbReference>
<evidence type="ECO:0000259" key="8">
    <source>
        <dbReference type="Pfam" id="PF13359"/>
    </source>
</evidence>
<accession>A0A8J1L1V0</accession>
<dbReference type="InterPro" id="IPR045249">
    <property type="entry name" value="HARBI1-like"/>
</dbReference>
<reference evidence="10" key="1">
    <citation type="submission" date="2025-08" db="UniProtKB">
        <authorList>
            <consortium name="RefSeq"/>
        </authorList>
    </citation>
    <scope>IDENTIFICATION</scope>
    <source>
        <strain evidence="10">J_2021</strain>
        <tissue evidence="10">Erythrocytes</tissue>
    </source>
</reference>
<dbReference type="GeneID" id="121395058"/>
<dbReference type="Pfam" id="PF13359">
    <property type="entry name" value="DDE_Tnp_4"/>
    <property type="match status" value="1"/>
</dbReference>
<comment type="similarity">
    <text evidence="3">Belongs to the HARBI1 family.</text>
</comment>
<keyword evidence="9" id="KW-1185">Reference proteome</keyword>
<feature type="domain" description="DDE Tnp4" evidence="8">
    <location>
        <begin position="2"/>
        <end position="123"/>
    </location>
</feature>
<evidence type="ECO:0000313" key="9">
    <source>
        <dbReference type="Proteomes" id="UP000186698"/>
    </source>
</evidence>
<dbReference type="PANTHER" id="PTHR22930">
    <property type="match status" value="1"/>
</dbReference>
<name>A0A8J1L1V0_XENLA</name>
<evidence type="ECO:0000256" key="4">
    <source>
        <dbReference type="ARBA" id="ARBA00022722"/>
    </source>
</evidence>
<sequence>MICAANLKIMDVVAKYPGSTHDAYIFKNSGIYDRFDSGEFTSGIMLADSGYPLTTWLMTPFINATTPAQVRYNYAHIRTRNTIERTFGLLKSRFRCLDVTGGMLLYDAAKVCEIIMCCCILHNICIEHENDNEFDCDTAVTEEQHREVILSHHAKLQRDHIVSQYFS</sequence>
<dbReference type="InterPro" id="IPR027806">
    <property type="entry name" value="HARBI1_dom"/>
</dbReference>
<protein>
    <submittedName>
        <fullName evidence="10">Nuclease HARBI1</fullName>
    </submittedName>
</protein>
<evidence type="ECO:0000256" key="7">
    <source>
        <dbReference type="ARBA" id="ARBA00023242"/>
    </source>
</evidence>
<dbReference type="GO" id="GO:0005634">
    <property type="term" value="C:nucleus"/>
    <property type="evidence" value="ECO:0007669"/>
    <property type="project" value="UniProtKB-SubCell"/>
</dbReference>
<dbReference type="AlphaFoldDB" id="A0A8J1L1V0"/>
<dbReference type="GO" id="GO:0046872">
    <property type="term" value="F:metal ion binding"/>
    <property type="evidence" value="ECO:0007669"/>
    <property type="project" value="UniProtKB-KW"/>
</dbReference>
<proteinExistence type="inferred from homology"/>
<keyword evidence="6" id="KW-0378">Hydrolase</keyword>
<gene>
    <name evidence="10" type="primary">LOC121395058</name>
</gene>
<evidence type="ECO:0000256" key="1">
    <source>
        <dbReference type="ARBA" id="ARBA00001968"/>
    </source>
</evidence>
<evidence type="ECO:0000256" key="3">
    <source>
        <dbReference type="ARBA" id="ARBA00006958"/>
    </source>
</evidence>
<dbReference type="KEGG" id="xla:121395058"/>
<dbReference type="GO" id="GO:0004518">
    <property type="term" value="F:nuclease activity"/>
    <property type="evidence" value="ECO:0007669"/>
    <property type="project" value="UniProtKB-KW"/>
</dbReference>
<dbReference type="OrthoDB" id="9907139at2759"/>
<evidence type="ECO:0000313" key="10">
    <source>
        <dbReference type="RefSeq" id="XP_041423516.1"/>
    </source>
</evidence>
<organism evidence="9 10">
    <name type="scientific">Xenopus laevis</name>
    <name type="common">African clawed frog</name>
    <dbReference type="NCBI Taxonomy" id="8355"/>
    <lineage>
        <taxon>Eukaryota</taxon>
        <taxon>Metazoa</taxon>
        <taxon>Chordata</taxon>
        <taxon>Craniata</taxon>
        <taxon>Vertebrata</taxon>
        <taxon>Euteleostomi</taxon>
        <taxon>Amphibia</taxon>
        <taxon>Batrachia</taxon>
        <taxon>Anura</taxon>
        <taxon>Pipoidea</taxon>
        <taxon>Pipidae</taxon>
        <taxon>Xenopodinae</taxon>
        <taxon>Xenopus</taxon>
        <taxon>Xenopus</taxon>
    </lineage>
</organism>
<keyword evidence="4" id="KW-0540">Nuclease</keyword>
<evidence type="ECO:0000256" key="5">
    <source>
        <dbReference type="ARBA" id="ARBA00022723"/>
    </source>
</evidence>
<evidence type="ECO:0000256" key="2">
    <source>
        <dbReference type="ARBA" id="ARBA00004123"/>
    </source>
</evidence>